<comment type="PTM">
    <text evidence="12">Binds 2 heme C groups per subunit.</text>
</comment>
<keyword evidence="4" id="KW-0813">Transport</keyword>
<evidence type="ECO:0000256" key="4">
    <source>
        <dbReference type="ARBA" id="ARBA00022448"/>
    </source>
</evidence>
<feature type="binding site" description="axial binding residue" evidence="13">
    <location>
        <position position="107"/>
    </location>
    <ligand>
        <name>heme c</name>
        <dbReference type="ChEBI" id="CHEBI:61717"/>
        <label>2</label>
    </ligand>
    <ligandPart>
        <name>Fe</name>
        <dbReference type="ChEBI" id="CHEBI:18248"/>
    </ligandPart>
</feature>
<dbReference type="PANTHER" id="PTHR38604">
    <property type="entry name" value="PERIPLASMIC NITRATE REDUCTASE, ELECTRON TRANSFER SUBUNIT"/>
    <property type="match status" value="1"/>
</dbReference>
<evidence type="ECO:0000256" key="14">
    <source>
        <dbReference type="SAM" id="SignalP"/>
    </source>
</evidence>
<feature type="binding site" description="axial binding residue" evidence="13">
    <location>
        <position position="90"/>
    </location>
    <ligand>
        <name>heme c</name>
        <dbReference type="ChEBI" id="CHEBI:61717"/>
        <label>1</label>
    </ligand>
    <ligandPart>
        <name>Fe</name>
        <dbReference type="ChEBI" id="CHEBI:18248"/>
    </ligandPart>
</feature>
<evidence type="ECO:0000256" key="7">
    <source>
        <dbReference type="ARBA" id="ARBA00022729"/>
    </source>
</evidence>
<dbReference type="EMBL" id="FN555004">
    <property type="protein sequence ID" value="CBG40367.1"/>
    <property type="molecule type" value="Genomic_DNA"/>
</dbReference>
<dbReference type="InterPro" id="IPR036280">
    <property type="entry name" value="Multihaem_cyt_sf"/>
</dbReference>
<evidence type="ECO:0000256" key="2">
    <source>
        <dbReference type="ARBA" id="ARBA00007368"/>
    </source>
</evidence>
<keyword evidence="5 12" id="KW-0349">Heme</keyword>
<evidence type="ECO:0000313" key="15">
    <source>
        <dbReference type="EMBL" id="CBG40367.1"/>
    </source>
</evidence>
<evidence type="ECO:0000256" key="8">
    <source>
        <dbReference type="ARBA" id="ARBA00022764"/>
    </source>
</evidence>
<organism evidence="15 16">
    <name type="scientific">Helicobacter mustelae (strain ATCC 43772 / CCUG 25715 / CIP 103759 / LMG 18044 / NCTC 12198 / R85-136P)</name>
    <name type="common">Campylobacter mustelae</name>
    <dbReference type="NCBI Taxonomy" id="679897"/>
    <lineage>
        <taxon>Bacteria</taxon>
        <taxon>Pseudomonadati</taxon>
        <taxon>Campylobacterota</taxon>
        <taxon>Epsilonproteobacteria</taxon>
        <taxon>Campylobacterales</taxon>
        <taxon>Helicobacteraceae</taxon>
        <taxon>Helicobacter</taxon>
    </lineage>
</organism>
<feature type="binding site" description="axial binding residue" evidence="13">
    <location>
        <position position="71"/>
    </location>
    <ligand>
        <name>heme c</name>
        <dbReference type="ChEBI" id="CHEBI:61717"/>
        <label>1</label>
    </ligand>
    <ligandPart>
        <name>Fe</name>
        <dbReference type="ChEBI" id="CHEBI:18248"/>
    </ligandPart>
</feature>
<evidence type="ECO:0000256" key="12">
    <source>
        <dbReference type="PIRSR" id="PIRSR006105-1"/>
    </source>
</evidence>
<dbReference type="GO" id="GO:0046872">
    <property type="term" value="F:metal ion binding"/>
    <property type="evidence" value="ECO:0007669"/>
    <property type="project" value="UniProtKB-KW"/>
</dbReference>
<sequence length="170" mass="18778">MKKILTFMVAIGLGASVFAKGVDENQIGLRKAPLTDENKVKIQDYTFGTGSAGESKKIERSYENAPPLIPHDITGMTPITQKNNACLDCHLPDVAESVGATPIPKSHTYDLRMHKEVSNGIAEQRYNCTQCHVPQAQTKPLVKNKFQPGFHNEKQKHQSNLLDVINQGVK</sequence>
<dbReference type="HOGENOM" id="CLU_103367_0_0_7"/>
<evidence type="ECO:0000256" key="10">
    <source>
        <dbReference type="ARBA" id="ARBA00023004"/>
    </source>
</evidence>
<feature type="signal peptide" evidence="14">
    <location>
        <begin position="1"/>
        <end position="19"/>
    </location>
</feature>
<feature type="chain" id="PRO_5003051811" description="Periplasmic nitrate reductase, electron transfer subunit" evidence="14">
    <location>
        <begin position="20"/>
        <end position="170"/>
    </location>
</feature>
<accession>D3UIP2</accession>
<gene>
    <name evidence="15" type="primary">napB</name>
    <name evidence="15" type="ordered locus">HMU11120</name>
</gene>
<keyword evidence="6 13" id="KW-0479">Metal-binding</keyword>
<feature type="binding site" description="axial binding residue" evidence="13">
    <location>
        <position position="132"/>
    </location>
    <ligand>
        <name>heme c</name>
        <dbReference type="ChEBI" id="CHEBI:61717"/>
        <label>2</label>
    </ligand>
    <ligandPart>
        <name>Fe</name>
        <dbReference type="ChEBI" id="CHEBI:18248"/>
    </ligandPart>
</feature>
<keyword evidence="9" id="KW-0249">Electron transport</keyword>
<feature type="binding site" description="covalent" evidence="12">
    <location>
        <position position="86"/>
    </location>
    <ligand>
        <name>heme c</name>
        <dbReference type="ChEBI" id="CHEBI:61717"/>
        <label>1</label>
    </ligand>
</feature>
<dbReference type="PANTHER" id="PTHR38604:SF1">
    <property type="entry name" value="PERIPLASMIC NITRATE REDUCTASE, ELECTRON TRANSFER SUBUNIT"/>
    <property type="match status" value="1"/>
</dbReference>
<dbReference type="InterPro" id="IPR005591">
    <property type="entry name" value="NapB"/>
</dbReference>
<evidence type="ECO:0000256" key="11">
    <source>
        <dbReference type="ARBA" id="ARBA00031832"/>
    </source>
</evidence>
<comment type="subcellular location">
    <subcellularLocation>
        <location evidence="1">Periplasm</location>
    </subcellularLocation>
</comment>
<dbReference type="SUPFAM" id="SSF48695">
    <property type="entry name" value="Multiheme cytochromes"/>
    <property type="match status" value="1"/>
</dbReference>
<reference evidence="15 16" key="1">
    <citation type="journal article" date="2010" name="BMC Genomics">
        <title>Comparative genomics and proteomics of Helicobacter mustelae, an ulcerogenic and carcinogenic gastric pathogen.</title>
        <authorList>
            <person name="O'Toole P.W."/>
            <person name="Snelling W.J."/>
            <person name="Canchaya C."/>
            <person name="Forde B.M."/>
            <person name="Hardie K.R."/>
            <person name="Josenhans C."/>
            <person name="Graham R.L.J."/>
            <person name="McMullan G."/>
            <person name="Parkhill J."/>
            <person name="Belda E."/>
            <person name="Bentley S.D."/>
        </authorList>
    </citation>
    <scope>NUCLEOTIDE SEQUENCE [LARGE SCALE GENOMIC DNA]</scope>
    <source>
        <strain evidence="16">ATCC 43772 / LMG 18044 / NCTC 12198 / 12198</strain>
    </source>
</reference>
<dbReference type="GO" id="GO:0042597">
    <property type="term" value="C:periplasmic space"/>
    <property type="evidence" value="ECO:0007669"/>
    <property type="project" value="UniProtKB-SubCell"/>
</dbReference>
<proteinExistence type="inferred from homology"/>
<evidence type="ECO:0000256" key="9">
    <source>
        <dbReference type="ARBA" id="ARBA00022982"/>
    </source>
</evidence>
<dbReference type="Proteomes" id="UP000001522">
    <property type="component" value="Chromosome"/>
</dbReference>
<keyword evidence="10 13" id="KW-0408">Iron</keyword>
<dbReference type="eggNOG" id="COG3043">
    <property type="taxonomic scope" value="Bacteria"/>
</dbReference>
<dbReference type="PIRSF" id="PIRSF006105">
    <property type="entry name" value="NapB"/>
    <property type="match status" value="1"/>
</dbReference>
<feature type="binding site" description="covalent" evidence="12">
    <location>
        <position position="128"/>
    </location>
    <ligand>
        <name>heme c</name>
        <dbReference type="ChEBI" id="CHEBI:61717"/>
        <label>2</label>
    </ligand>
</feature>
<dbReference type="KEGG" id="hms:HMU11120"/>
<keyword evidence="16" id="KW-1185">Reference proteome</keyword>
<dbReference type="Gene3D" id="1.10.1130.10">
    <property type="entry name" value="Flavocytochrome C3, Chain A"/>
    <property type="match status" value="1"/>
</dbReference>
<protein>
    <recommendedName>
        <fullName evidence="3">Periplasmic nitrate reductase, electron transfer subunit</fullName>
    </recommendedName>
    <alternativeName>
        <fullName evidence="11">Diheme cytochrome c NapB</fullName>
    </alternativeName>
</protein>
<evidence type="ECO:0000256" key="3">
    <source>
        <dbReference type="ARBA" id="ARBA00013773"/>
    </source>
</evidence>
<evidence type="ECO:0000256" key="1">
    <source>
        <dbReference type="ARBA" id="ARBA00004418"/>
    </source>
</evidence>
<dbReference type="STRING" id="679897.HMU11120"/>
<dbReference type="RefSeq" id="WP_013023437.1">
    <property type="nucleotide sequence ID" value="NC_013949.1"/>
</dbReference>
<evidence type="ECO:0000256" key="6">
    <source>
        <dbReference type="ARBA" id="ARBA00022723"/>
    </source>
</evidence>
<keyword evidence="8" id="KW-0574">Periplasm</keyword>
<name>D3UIP2_HELM1</name>
<feature type="binding site" description="covalent" evidence="12">
    <location>
        <position position="89"/>
    </location>
    <ligand>
        <name>heme c</name>
        <dbReference type="ChEBI" id="CHEBI:61717"/>
        <label>1</label>
    </ligand>
</feature>
<keyword evidence="7 14" id="KW-0732">Signal</keyword>
<comment type="similarity">
    <text evidence="2">Belongs to the NapB family.</text>
</comment>
<dbReference type="AlphaFoldDB" id="D3UIP2"/>
<dbReference type="Pfam" id="PF03892">
    <property type="entry name" value="NapB"/>
    <property type="match status" value="1"/>
</dbReference>
<evidence type="ECO:0000256" key="13">
    <source>
        <dbReference type="PIRSR" id="PIRSR006105-2"/>
    </source>
</evidence>
<dbReference type="GO" id="GO:0009061">
    <property type="term" value="P:anaerobic respiration"/>
    <property type="evidence" value="ECO:0007669"/>
    <property type="project" value="InterPro"/>
</dbReference>
<evidence type="ECO:0000313" key="16">
    <source>
        <dbReference type="Proteomes" id="UP000001522"/>
    </source>
</evidence>
<evidence type="ECO:0000256" key="5">
    <source>
        <dbReference type="ARBA" id="ARBA00022617"/>
    </source>
</evidence>
<feature type="binding site" description="covalent" evidence="12">
    <location>
        <position position="131"/>
    </location>
    <ligand>
        <name>heme c</name>
        <dbReference type="ChEBI" id="CHEBI:61717"/>
        <label>2</label>
    </ligand>
</feature>